<dbReference type="OrthoDB" id="9762420at2"/>
<evidence type="ECO:0000313" key="1">
    <source>
        <dbReference type="EMBL" id="EDM81195.1"/>
    </source>
</evidence>
<organism evidence="1 2">
    <name type="scientific">Plesiocystis pacifica SIR-1</name>
    <dbReference type="NCBI Taxonomy" id="391625"/>
    <lineage>
        <taxon>Bacteria</taxon>
        <taxon>Pseudomonadati</taxon>
        <taxon>Myxococcota</taxon>
        <taxon>Polyangia</taxon>
        <taxon>Nannocystales</taxon>
        <taxon>Nannocystaceae</taxon>
        <taxon>Plesiocystis</taxon>
    </lineage>
</organism>
<accession>A6FZ40</accession>
<evidence type="ECO:0008006" key="3">
    <source>
        <dbReference type="Google" id="ProtNLM"/>
    </source>
</evidence>
<protein>
    <recommendedName>
        <fullName evidence="3">Gp5/Type VI secretion system Vgr protein OB-fold domain-containing protein</fullName>
    </recommendedName>
</protein>
<gene>
    <name evidence="1" type="ORF">PPSIR1_30305</name>
</gene>
<comment type="caution">
    <text evidence="1">The sequence shown here is derived from an EMBL/GenBank/DDBJ whole genome shotgun (WGS) entry which is preliminary data.</text>
</comment>
<dbReference type="Gene3D" id="2.40.50.230">
    <property type="entry name" value="Gp5 N-terminal domain"/>
    <property type="match status" value="1"/>
</dbReference>
<dbReference type="RefSeq" id="WP_006969739.1">
    <property type="nucleotide sequence ID" value="NZ_ABCS01000005.1"/>
</dbReference>
<proteinExistence type="predicted"/>
<dbReference type="STRING" id="391625.PPSIR1_30305"/>
<dbReference type="SUPFAM" id="SSF69255">
    <property type="entry name" value="gp5 N-terminal domain-like"/>
    <property type="match status" value="1"/>
</dbReference>
<dbReference type="eggNOG" id="COG3501">
    <property type="taxonomic scope" value="Bacteria"/>
</dbReference>
<reference evidence="1 2" key="1">
    <citation type="submission" date="2007-06" db="EMBL/GenBank/DDBJ databases">
        <authorList>
            <person name="Shimkets L."/>
            <person name="Ferriera S."/>
            <person name="Johnson J."/>
            <person name="Kravitz S."/>
            <person name="Beeson K."/>
            <person name="Sutton G."/>
            <person name="Rogers Y.-H."/>
            <person name="Friedman R."/>
            <person name="Frazier M."/>
            <person name="Venter J.C."/>
        </authorList>
    </citation>
    <scope>NUCLEOTIDE SEQUENCE [LARGE SCALE GENOMIC DNA]</scope>
    <source>
        <strain evidence="1 2">SIR-1</strain>
    </source>
</reference>
<sequence>MSRVGEAIRALARHELEQRSFCELAVVTSSFPGSEEPDGQTVSIQLKDSGLAIPRVAVAVGATGFGGLPREGDVVVVLFARGDLGSPIVVGQVYSDQRRPPSFERDELKLVWPGEVEDPEADALQLSIALTDEGRAFRLALGGDKDAAVHVREGEIELVAGGVSVKLSHASDSDGRVEVVGGAAKITLDQDGDLALETGGTLSLRGKEITIEGDTTVKVNGQKVELN</sequence>
<evidence type="ECO:0000313" key="2">
    <source>
        <dbReference type="Proteomes" id="UP000005801"/>
    </source>
</evidence>
<dbReference type="InterPro" id="IPR037026">
    <property type="entry name" value="Vgr_OB-fold_dom_sf"/>
</dbReference>
<keyword evidence="2" id="KW-1185">Reference proteome</keyword>
<dbReference type="AlphaFoldDB" id="A6FZ40"/>
<dbReference type="EMBL" id="ABCS01000005">
    <property type="protein sequence ID" value="EDM81195.1"/>
    <property type="molecule type" value="Genomic_DNA"/>
</dbReference>
<dbReference type="Proteomes" id="UP000005801">
    <property type="component" value="Unassembled WGS sequence"/>
</dbReference>
<name>A6FZ40_9BACT</name>